<sequence>MLRHSRHLVDGLHPALAFFRKGREIQTGIGGSGGGEERTEHYHQYCEKLQKIEDHRTLFGRILAVHRWSGYHHQNGRQLWNQPQLP</sequence>
<comment type="caution">
    <text evidence="1">The sequence shown here is derived from an EMBL/GenBank/DDBJ whole genome shotgun (WGS) entry which is preliminary data.</text>
</comment>
<name>A0A645HPZ7_9ZZZZ</name>
<organism evidence="1">
    <name type="scientific">bioreactor metagenome</name>
    <dbReference type="NCBI Taxonomy" id="1076179"/>
    <lineage>
        <taxon>unclassified sequences</taxon>
        <taxon>metagenomes</taxon>
        <taxon>ecological metagenomes</taxon>
    </lineage>
</organism>
<protein>
    <submittedName>
        <fullName evidence="1">Uncharacterized protein</fullName>
    </submittedName>
</protein>
<evidence type="ECO:0000313" key="1">
    <source>
        <dbReference type="EMBL" id="MPN40309.1"/>
    </source>
</evidence>
<dbReference type="AlphaFoldDB" id="A0A645HPZ7"/>
<reference evidence="1" key="1">
    <citation type="submission" date="2019-08" db="EMBL/GenBank/DDBJ databases">
        <authorList>
            <person name="Kucharzyk K."/>
            <person name="Murdoch R.W."/>
            <person name="Higgins S."/>
            <person name="Loffler F."/>
        </authorList>
    </citation>
    <scope>NUCLEOTIDE SEQUENCE</scope>
</reference>
<gene>
    <name evidence="1" type="ORF">SDC9_187845</name>
</gene>
<accession>A0A645HPZ7</accession>
<dbReference type="EMBL" id="VSSQ01096645">
    <property type="protein sequence ID" value="MPN40309.1"/>
    <property type="molecule type" value="Genomic_DNA"/>
</dbReference>
<proteinExistence type="predicted"/>